<protein>
    <submittedName>
        <fullName evidence="9">Dicarboxylate/amino acid:cation symporter</fullName>
    </submittedName>
</protein>
<keyword evidence="10" id="KW-1185">Reference proteome</keyword>
<dbReference type="PROSITE" id="PS00713">
    <property type="entry name" value="NA_DICARBOXYL_SYMP_1"/>
    <property type="match status" value="1"/>
</dbReference>
<keyword evidence="5" id="KW-0769">Symport</keyword>
<dbReference type="SUPFAM" id="SSF118215">
    <property type="entry name" value="Proton glutamate symport protein"/>
    <property type="match status" value="1"/>
</dbReference>
<feature type="transmembrane region" description="Helical" evidence="8">
    <location>
        <begin position="189"/>
        <end position="210"/>
    </location>
</feature>
<comment type="subcellular location">
    <subcellularLocation>
        <location evidence="1">Cell membrane</location>
        <topology evidence="1">Multi-pass membrane protein</topology>
    </subcellularLocation>
</comment>
<keyword evidence="3" id="KW-1003">Cell membrane</keyword>
<evidence type="ECO:0000256" key="8">
    <source>
        <dbReference type="SAM" id="Phobius"/>
    </source>
</evidence>
<keyword evidence="6 8" id="KW-1133">Transmembrane helix</keyword>
<evidence type="ECO:0000256" key="7">
    <source>
        <dbReference type="ARBA" id="ARBA00023136"/>
    </source>
</evidence>
<keyword evidence="7 8" id="KW-0472">Membrane</keyword>
<feature type="transmembrane region" description="Helical" evidence="8">
    <location>
        <begin position="45"/>
        <end position="66"/>
    </location>
</feature>
<evidence type="ECO:0000256" key="1">
    <source>
        <dbReference type="ARBA" id="ARBA00004651"/>
    </source>
</evidence>
<evidence type="ECO:0000256" key="5">
    <source>
        <dbReference type="ARBA" id="ARBA00022847"/>
    </source>
</evidence>
<feature type="transmembrane region" description="Helical" evidence="8">
    <location>
        <begin position="216"/>
        <end position="242"/>
    </location>
</feature>
<gene>
    <name evidence="9" type="ORF">ABGF40_08285</name>
</gene>
<dbReference type="InterPro" id="IPR001991">
    <property type="entry name" value="Na-dicarboxylate_symporter"/>
</dbReference>
<name>A0ABW9F896_9FIRM</name>
<evidence type="ECO:0000313" key="10">
    <source>
        <dbReference type="Proteomes" id="UP001629536"/>
    </source>
</evidence>
<dbReference type="RefSeq" id="WP_408127003.1">
    <property type="nucleotide sequence ID" value="NZ_JBFNFH010000026.1"/>
</dbReference>
<keyword evidence="4 8" id="KW-0812">Transmembrane</keyword>
<evidence type="ECO:0000256" key="2">
    <source>
        <dbReference type="ARBA" id="ARBA00022448"/>
    </source>
</evidence>
<comment type="caution">
    <text evidence="9">The sequence shown here is derived from an EMBL/GenBank/DDBJ whole genome shotgun (WGS) entry which is preliminary data.</text>
</comment>
<organism evidence="9 10">
    <name type="scientific">Helcococcus bovis</name>
    <dbReference type="NCBI Taxonomy" id="3153252"/>
    <lineage>
        <taxon>Bacteria</taxon>
        <taxon>Bacillati</taxon>
        <taxon>Bacillota</taxon>
        <taxon>Tissierellia</taxon>
        <taxon>Tissierellales</taxon>
        <taxon>Peptoniphilaceae</taxon>
        <taxon>Helcococcus</taxon>
    </lineage>
</organism>
<evidence type="ECO:0000256" key="6">
    <source>
        <dbReference type="ARBA" id="ARBA00022989"/>
    </source>
</evidence>
<dbReference type="EMBL" id="JBFNFH010000026">
    <property type="protein sequence ID" value="MFM1525655.1"/>
    <property type="molecule type" value="Genomic_DNA"/>
</dbReference>
<evidence type="ECO:0000313" key="9">
    <source>
        <dbReference type="EMBL" id="MFM1525655.1"/>
    </source>
</evidence>
<dbReference type="Gene3D" id="1.10.3860.10">
    <property type="entry name" value="Sodium:dicarboxylate symporter"/>
    <property type="match status" value="1"/>
</dbReference>
<accession>A0ABW9F896</accession>
<evidence type="ECO:0000256" key="3">
    <source>
        <dbReference type="ARBA" id="ARBA00022475"/>
    </source>
</evidence>
<sequence length="408" mass="43319">MKKEEKRLSLPIKILIALVLGVLVGIVMTDHSKIAITYIKPFGDAFLALIKMVVIPLVFCSLLVGIGSLNNIKQLGRFGLKTIIFFMFTTAFAVMLGLFLSNLLDVSAGFSMSSDMVKKSDVVVKEAPTISQTIINIIPSNPVKSLVDGNMLQIITFAIILGIALLESGEKGKEVFGIFETIANAMYKIISWIMNLAPIGVFALIVPAIATNGSAVIGSLLRLILVVYFVSIVHIILVYGMSIKFIGKLNPIKFFKNVMPAILTAFSTSSSSGTLPVSMNVSEKLGVSKSVSSFVLPLGSTINMDGTAIYQGVCAIFIAKVFGVDLTLGQQLIIVLSATLASIGTAGVPGAGMIMLAMVLQSVGLPVEGIALVAGIDRPLDMMRTVVNVTGDITCSVIVANTENKLNR</sequence>
<dbReference type="InterPro" id="IPR036458">
    <property type="entry name" value="Na:dicarbo_symporter_sf"/>
</dbReference>
<dbReference type="Pfam" id="PF00375">
    <property type="entry name" value="SDF"/>
    <property type="match status" value="1"/>
</dbReference>
<feature type="transmembrane region" description="Helical" evidence="8">
    <location>
        <begin position="151"/>
        <end position="168"/>
    </location>
</feature>
<dbReference type="PANTHER" id="PTHR42865:SF7">
    <property type="entry name" value="PROTON_GLUTAMATE-ASPARTATE SYMPORTER"/>
    <property type="match status" value="1"/>
</dbReference>
<keyword evidence="2" id="KW-0813">Transport</keyword>
<proteinExistence type="predicted"/>
<dbReference type="InterPro" id="IPR018107">
    <property type="entry name" value="Na-dicarboxylate_symporter_CS"/>
</dbReference>
<feature type="transmembrane region" description="Helical" evidence="8">
    <location>
        <begin position="78"/>
        <end position="100"/>
    </location>
</feature>
<feature type="transmembrane region" description="Helical" evidence="8">
    <location>
        <begin position="354"/>
        <end position="376"/>
    </location>
</feature>
<reference evidence="9 10" key="1">
    <citation type="journal article" date="2024" name="Front. Microbiol.">
        <title>Pangenomic and biochemical analyses of Helcococcus ovis reveal widespread tetracycline resistance and a novel bacterial species, Helcococcus bovis.</title>
        <authorList>
            <person name="Cunha F."/>
            <person name="Zhai Y."/>
            <person name="Casaro S."/>
            <person name="Jones K.L."/>
            <person name="Hernandez M."/>
            <person name="Bisinotto R.S."/>
            <person name="Kariyawasam S."/>
            <person name="Brown M.B."/>
            <person name="Phillips A."/>
            <person name="Jeong K.C."/>
            <person name="Galvao K.N."/>
        </authorList>
    </citation>
    <scope>NUCLEOTIDE SEQUENCE [LARGE SCALE GENOMIC DNA]</scope>
    <source>
        <strain evidence="9 10">KG197</strain>
    </source>
</reference>
<dbReference type="PRINTS" id="PR00173">
    <property type="entry name" value="EDTRNSPORT"/>
</dbReference>
<dbReference type="PANTHER" id="PTHR42865">
    <property type="entry name" value="PROTON/GLUTAMATE-ASPARTATE SYMPORTER"/>
    <property type="match status" value="1"/>
</dbReference>
<evidence type="ECO:0000256" key="4">
    <source>
        <dbReference type="ARBA" id="ARBA00022692"/>
    </source>
</evidence>
<dbReference type="Proteomes" id="UP001629536">
    <property type="component" value="Unassembled WGS sequence"/>
</dbReference>